<dbReference type="EMBL" id="BARU01002166">
    <property type="protein sequence ID" value="GAH24795.1"/>
    <property type="molecule type" value="Genomic_DNA"/>
</dbReference>
<dbReference type="SUPFAM" id="SSF54862">
    <property type="entry name" value="4Fe-4S ferredoxins"/>
    <property type="match status" value="1"/>
</dbReference>
<organism evidence="1">
    <name type="scientific">marine sediment metagenome</name>
    <dbReference type="NCBI Taxonomy" id="412755"/>
    <lineage>
        <taxon>unclassified sequences</taxon>
        <taxon>metagenomes</taxon>
        <taxon>ecological metagenomes</taxon>
    </lineage>
</organism>
<gene>
    <name evidence="1" type="ORF">S03H2_05239</name>
</gene>
<accession>X1EWU9</accession>
<name>X1EWU9_9ZZZZ</name>
<feature type="non-terminal residue" evidence="1">
    <location>
        <position position="1"/>
    </location>
</feature>
<reference evidence="1" key="1">
    <citation type="journal article" date="2014" name="Front. Microbiol.">
        <title>High frequency of phylogenetically diverse reductive dehalogenase-homologous genes in deep subseafloor sedimentary metagenomes.</title>
        <authorList>
            <person name="Kawai M."/>
            <person name="Futagami T."/>
            <person name="Toyoda A."/>
            <person name="Takaki Y."/>
            <person name="Nishi S."/>
            <person name="Hori S."/>
            <person name="Arai W."/>
            <person name="Tsubouchi T."/>
            <person name="Morono Y."/>
            <person name="Uchiyama I."/>
            <person name="Ito T."/>
            <person name="Fujiyama A."/>
            <person name="Inagaki F."/>
            <person name="Takami H."/>
        </authorList>
    </citation>
    <scope>NUCLEOTIDE SEQUENCE</scope>
    <source>
        <strain evidence="1">Expedition CK06-06</strain>
    </source>
</reference>
<comment type="caution">
    <text evidence="1">The sequence shown here is derived from an EMBL/GenBank/DDBJ whole genome shotgun (WGS) entry which is preliminary data.</text>
</comment>
<proteinExistence type="predicted"/>
<sequence>ETVSNNPGVKKYYINPEKCFEFWAENTSDCSKCITVCPFFNIENSFSADKFWKE</sequence>
<dbReference type="AlphaFoldDB" id="X1EWU9"/>
<protein>
    <submittedName>
        <fullName evidence="1">Putative reductive dehalogenase (RdhA)</fullName>
    </submittedName>
</protein>
<evidence type="ECO:0000313" key="1">
    <source>
        <dbReference type="EMBL" id="GAH24795.1"/>
    </source>
</evidence>